<dbReference type="EMBL" id="VGJX01000896">
    <property type="protein sequence ID" value="MBM3276176.1"/>
    <property type="molecule type" value="Genomic_DNA"/>
</dbReference>
<comment type="caution">
    <text evidence="1">The sequence shown here is derived from an EMBL/GenBank/DDBJ whole genome shotgun (WGS) entry which is preliminary data.</text>
</comment>
<dbReference type="PROSITE" id="PS51257">
    <property type="entry name" value="PROKAR_LIPOPROTEIN"/>
    <property type="match status" value="1"/>
</dbReference>
<organism evidence="1 2">
    <name type="scientific">Candidatus Tanganyikabacteria bacterium</name>
    <dbReference type="NCBI Taxonomy" id="2961651"/>
    <lineage>
        <taxon>Bacteria</taxon>
        <taxon>Bacillati</taxon>
        <taxon>Candidatus Sericytochromatia</taxon>
        <taxon>Candidatus Tanganyikabacteria</taxon>
    </lineage>
</organism>
<gene>
    <name evidence="1" type="ORF">FJZ00_13565</name>
</gene>
<evidence type="ECO:0000313" key="2">
    <source>
        <dbReference type="Proteomes" id="UP000703893"/>
    </source>
</evidence>
<sequence>MKRTIGLGIVTAGVLAIAGCGANPPLRAGKISPAGVSAQPGGVSAQPGGVKAQDAGRFGSANGWVGQNSLYLSLFSSWTTGRYGDMDVRLDQIFGDTVRGTVGQTAVDIRNWNGQIRGYAGTYPVYATYLNGRVTAYNGTKYLSLTRYSTGFGGWLGHQSVNISLLGSSVSAGEELAVLAVLLTEMAPQP</sequence>
<reference evidence="1 2" key="1">
    <citation type="submission" date="2019-03" db="EMBL/GenBank/DDBJ databases">
        <title>Lake Tanganyika Metagenome-Assembled Genomes (MAGs).</title>
        <authorList>
            <person name="Tran P."/>
        </authorList>
    </citation>
    <scope>NUCLEOTIDE SEQUENCE [LARGE SCALE GENOMIC DNA]</scope>
    <source>
        <strain evidence="1">K_DeepCast_65m_m2_236</strain>
    </source>
</reference>
<protein>
    <submittedName>
        <fullName evidence="1">Uncharacterized protein</fullName>
    </submittedName>
</protein>
<evidence type="ECO:0000313" key="1">
    <source>
        <dbReference type="EMBL" id="MBM3276176.1"/>
    </source>
</evidence>
<dbReference type="Proteomes" id="UP000703893">
    <property type="component" value="Unassembled WGS sequence"/>
</dbReference>
<accession>A0A937X4Z6</accession>
<dbReference type="AlphaFoldDB" id="A0A937X4Z6"/>
<proteinExistence type="predicted"/>
<name>A0A937X4Z6_9BACT</name>